<comment type="similarity">
    <text evidence="5">Belongs to the mitochondrial carrier (TC 2.A.29) family.</text>
</comment>
<proteinExistence type="inferred from homology"/>
<dbReference type="EMBL" id="OU503045">
    <property type="protein sequence ID" value="CAI9769388.1"/>
    <property type="molecule type" value="Genomic_DNA"/>
</dbReference>
<evidence type="ECO:0000256" key="4">
    <source>
        <dbReference type="PROSITE-ProRule" id="PRU00282"/>
    </source>
</evidence>
<keyword evidence="3 4" id="KW-0472">Membrane</keyword>
<dbReference type="GO" id="GO:0016020">
    <property type="term" value="C:membrane"/>
    <property type="evidence" value="ECO:0007669"/>
    <property type="project" value="UniProtKB-SubCell"/>
</dbReference>
<dbReference type="InterPro" id="IPR023395">
    <property type="entry name" value="MCP_dom_sf"/>
</dbReference>
<gene>
    <name evidence="7" type="ORF">FPE_LOCUS16902</name>
</gene>
<feature type="transmembrane region" description="Helical" evidence="6">
    <location>
        <begin position="45"/>
        <end position="66"/>
    </location>
</feature>
<dbReference type="Proteomes" id="UP000834106">
    <property type="component" value="Chromosome 10"/>
</dbReference>
<dbReference type="SUPFAM" id="SSF50715">
    <property type="entry name" value="Ribosomal protein L25-like"/>
    <property type="match status" value="1"/>
</dbReference>
<dbReference type="Gene3D" id="1.50.40.10">
    <property type="entry name" value="Mitochondrial carrier domain"/>
    <property type="match status" value="1"/>
</dbReference>
<keyword evidence="2 4" id="KW-0812">Transmembrane</keyword>
<comment type="subcellular location">
    <subcellularLocation>
        <location evidence="1">Membrane</location>
        <topology evidence="1">Multi-pass membrane protein</topology>
    </subcellularLocation>
</comment>
<evidence type="ECO:0000256" key="5">
    <source>
        <dbReference type="RuleBase" id="RU000488"/>
    </source>
</evidence>
<evidence type="ECO:0000256" key="2">
    <source>
        <dbReference type="ARBA" id="ARBA00022692"/>
    </source>
</evidence>
<keyword evidence="6" id="KW-1133">Transmembrane helix</keyword>
<keyword evidence="8" id="KW-1185">Reference proteome</keyword>
<dbReference type="Pfam" id="PF00153">
    <property type="entry name" value="Mito_carr"/>
    <property type="match status" value="1"/>
</dbReference>
<organism evidence="7 8">
    <name type="scientific">Fraxinus pennsylvanica</name>
    <dbReference type="NCBI Taxonomy" id="56036"/>
    <lineage>
        <taxon>Eukaryota</taxon>
        <taxon>Viridiplantae</taxon>
        <taxon>Streptophyta</taxon>
        <taxon>Embryophyta</taxon>
        <taxon>Tracheophyta</taxon>
        <taxon>Spermatophyta</taxon>
        <taxon>Magnoliopsida</taxon>
        <taxon>eudicotyledons</taxon>
        <taxon>Gunneridae</taxon>
        <taxon>Pentapetalae</taxon>
        <taxon>asterids</taxon>
        <taxon>lamiids</taxon>
        <taxon>Lamiales</taxon>
        <taxon>Oleaceae</taxon>
        <taxon>Oleeae</taxon>
        <taxon>Fraxinus</taxon>
    </lineage>
</organism>
<dbReference type="PROSITE" id="PS50920">
    <property type="entry name" value="SOLCAR"/>
    <property type="match status" value="1"/>
</dbReference>
<dbReference type="SUPFAM" id="SSF103506">
    <property type="entry name" value="Mitochondrial carrier"/>
    <property type="match status" value="1"/>
</dbReference>
<evidence type="ECO:0000256" key="3">
    <source>
        <dbReference type="ARBA" id="ARBA00023136"/>
    </source>
</evidence>
<evidence type="ECO:0000256" key="6">
    <source>
        <dbReference type="SAM" id="Phobius"/>
    </source>
</evidence>
<reference evidence="7" key="1">
    <citation type="submission" date="2023-05" db="EMBL/GenBank/DDBJ databases">
        <authorList>
            <person name="Huff M."/>
        </authorList>
    </citation>
    <scope>NUCLEOTIDE SEQUENCE</scope>
</reference>
<keyword evidence="5" id="KW-0813">Transport</keyword>
<dbReference type="InterPro" id="IPR018108">
    <property type="entry name" value="MCP_transmembrane"/>
</dbReference>
<protein>
    <submittedName>
        <fullName evidence="7">Uncharacterized protein</fullName>
    </submittedName>
</protein>
<dbReference type="AlphaFoldDB" id="A0AAD1ZGI3"/>
<dbReference type="InterPro" id="IPR011035">
    <property type="entry name" value="Ribosomal_bL25/Gln-tRNA_synth"/>
</dbReference>
<evidence type="ECO:0000313" key="7">
    <source>
        <dbReference type="EMBL" id="CAI9769388.1"/>
    </source>
</evidence>
<name>A0AAD1ZGI3_9LAMI</name>
<dbReference type="GO" id="GO:0006412">
    <property type="term" value="P:translation"/>
    <property type="evidence" value="ECO:0007669"/>
    <property type="project" value="InterPro"/>
</dbReference>
<evidence type="ECO:0000256" key="1">
    <source>
        <dbReference type="ARBA" id="ARBA00004141"/>
    </source>
</evidence>
<evidence type="ECO:0000313" key="8">
    <source>
        <dbReference type="Proteomes" id="UP000834106"/>
    </source>
</evidence>
<sequence length="129" mass="14673">MYATYPMDMVRDKSPNQYRGMFHTLSTVLREEGFRALYKGWLPSVIRVILELSAFIIFCSAGGAGWQNLLSGLFDKLFISENLAELDDWFGDLNPESKVVISEAYTVPSLTVGDRFRFERLVLIGEEPP</sequence>
<feature type="repeat" description="Solcar" evidence="4">
    <location>
        <begin position="1"/>
        <end position="64"/>
    </location>
</feature>
<accession>A0AAD1ZGI3</accession>